<dbReference type="AlphaFoldDB" id="A0A3M9MBV4"/>
<protein>
    <submittedName>
        <fullName evidence="1">Uncharacterized protein</fullName>
    </submittedName>
</protein>
<name>A0A3M9MBV4_9BACT</name>
<dbReference type="EMBL" id="RJJD01000019">
    <property type="protein sequence ID" value="RNI23026.1"/>
    <property type="molecule type" value="Genomic_DNA"/>
</dbReference>
<evidence type="ECO:0000313" key="1">
    <source>
        <dbReference type="EMBL" id="RNI23026.1"/>
    </source>
</evidence>
<dbReference type="Proteomes" id="UP000272117">
    <property type="component" value="Unassembled WGS sequence"/>
</dbReference>
<sequence length="62" mass="7348">MFGVIAFYKGKPPVYKWRKEWEGIFKGFLRKGNGTNFQTVESLSKREVLAYSRTVYKVKRLL</sequence>
<comment type="caution">
    <text evidence="1">The sequence shown here is derived from an EMBL/GenBank/DDBJ whole genome shotgun (WGS) entry which is preliminary data.</text>
</comment>
<proteinExistence type="predicted"/>
<evidence type="ECO:0000313" key="2">
    <source>
        <dbReference type="Proteomes" id="UP000272117"/>
    </source>
</evidence>
<reference evidence="1 2" key="1">
    <citation type="submission" date="2018-11" db="EMBL/GenBank/DDBJ databases">
        <title>Rufibacter latericius sp. nov., isolated from water in Baiyang Lake.</title>
        <authorList>
            <person name="Yang Y."/>
        </authorList>
    </citation>
    <scope>NUCLEOTIDE SEQUENCE [LARGE SCALE GENOMIC DNA]</scope>
    <source>
        <strain evidence="1 2">R-22-1c-1</strain>
    </source>
</reference>
<keyword evidence="2" id="KW-1185">Reference proteome</keyword>
<gene>
    <name evidence="1" type="ORF">EFB08_19735</name>
</gene>
<organism evidence="1 2">
    <name type="scientific">Rufibacter latericius</name>
    <dbReference type="NCBI Taxonomy" id="2487040"/>
    <lineage>
        <taxon>Bacteria</taxon>
        <taxon>Pseudomonadati</taxon>
        <taxon>Bacteroidota</taxon>
        <taxon>Cytophagia</taxon>
        <taxon>Cytophagales</taxon>
        <taxon>Hymenobacteraceae</taxon>
        <taxon>Rufibacter</taxon>
    </lineage>
</organism>
<accession>A0A3M9MBV4</accession>